<dbReference type="GO" id="GO:0008270">
    <property type="term" value="F:zinc ion binding"/>
    <property type="evidence" value="ECO:0007669"/>
    <property type="project" value="UniProtKB-KW"/>
</dbReference>
<dbReference type="OrthoDB" id="283066at2759"/>
<dbReference type="GeneID" id="7846585"/>
<feature type="region of interest" description="Disordered" evidence="5">
    <location>
        <begin position="1"/>
        <end position="31"/>
    </location>
</feature>
<keyword evidence="3" id="KW-0862">Zinc</keyword>
<keyword evidence="2 4" id="KW-0863">Zinc-finger</keyword>
<evidence type="ECO:0000256" key="2">
    <source>
        <dbReference type="ARBA" id="ARBA00022771"/>
    </source>
</evidence>
<reference evidence="9" key="1">
    <citation type="journal article" date="2006" name="PLoS Biol.">
        <title>Macronuclear genome sequence of the ciliate Tetrahymena thermophila, a model eukaryote.</title>
        <authorList>
            <person name="Eisen J.A."/>
            <person name="Coyne R.S."/>
            <person name="Wu M."/>
            <person name="Wu D."/>
            <person name="Thiagarajan M."/>
            <person name="Wortman J.R."/>
            <person name="Badger J.H."/>
            <person name="Ren Q."/>
            <person name="Amedeo P."/>
            <person name="Jones K.M."/>
            <person name="Tallon L.J."/>
            <person name="Delcher A.L."/>
            <person name="Salzberg S.L."/>
            <person name="Silva J.C."/>
            <person name="Haas B.J."/>
            <person name="Majoros W.H."/>
            <person name="Farzad M."/>
            <person name="Carlton J.M."/>
            <person name="Smith R.K. Jr."/>
            <person name="Garg J."/>
            <person name="Pearlman R.E."/>
            <person name="Karrer K.M."/>
            <person name="Sun L."/>
            <person name="Manning G."/>
            <person name="Elde N.C."/>
            <person name="Turkewitz A.P."/>
            <person name="Asai D.J."/>
            <person name="Wilkes D.E."/>
            <person name="Wang Y."/>
            <person name="Cai H."/>
            <person name="Collins K."/>
            <person name="Stewart B.A."/>
            <person name="Lee S.R."/>
            <person name="Wilamowska K."/>
            <person name="Weinberg Z."/>
            <person name="Ruzzo W.L."/>
            <person name="Wloga D."/>
            <person name="Gaertig J."/>
            <person name="Frankel J."/>
            <person name="Tsao C.-C."/>
            <person name="Gorovsky M.A."/>
            <person name="Keeling P.J."/>
            <person name="Waller R.F."/>
            <person name="Patron N.J."/>
            <person name="Cherry J.M."/>
            <person name="Stover N.A."/>
            <person name="Krieger C.J."/>
            <person name="del Toro C."/>
            <person name="Ryder H.F."/>
            <person name="Williamson S.C."/>
            <person name="Barbeau R.A."/>
            <person name="Hamilton E.P."/>
            <person name="Orias E."/>
        </authorList>
    </citation>
    <scope>NUCLEOTIDE SEQUENCE [LARGE SCALE GENOMIC DNA]</scope>
    <source>
        <strain evidence="9">SB210</strain>
    </source>
</reference>
<dbReference type="Proteomes" id="UP000009168">
    <property type="component" value="Unassembled WGS sequence"/>
</dbReference>
<dbReference type="InterPro" id="IPR011011">
    <property type="entry name" value="Znf_FYVE_PHD"/>
</dbReference>
<evidence type="ECO:0000256" key="1">
    <source>
        <dbReference type="ARBA" id="ARBA00022723"/>
    </source>
</evidence>
<keyword evidence="1" id="KW-0479">Metal-binding</keyword>
<feature type="compositionally biased region" description="Polar residues" evidence="5">
    <location>
        <begin position="342"/>
        <end position="359"/>
    </location>
</feature>
<dbReference type="EMBL" id="GG662767">
    <property type="protein sequence ID" value="EAR92090.2"/>
    <property type="molecule type" value="Genomic_DNA"/>
</dbReference>
<dbReference type="PROSITE" id="PS50016">
    <property type="entry name" value="ZF_PHD_2"/>
    <property type="match status" value="1"/>
</dbReference>
<dbReference type="InParanoid" id="Q234B3"/>
<evidence type="ECO:0000313" key="9">
    <source>
        <dbReference type="Proteomes" id="UP000009168"/>
    </source>
</evidence>
<keyword evidence="9" id="KW-1185">Reference proteome</keyword>
<dbReference type="AlphaFoldDB" id="Q234B3"/>
<dbReference type="Pfam" id="PF13639">
    <property type="entry name" value="zf-RING_2"/>
    <property type="match status" value="1"/>
</dbReference>
<feature type="domain" description="PHD-type" evidence="6">
    <location>
        <begin position="503"/>
        <end position="555"/>
    </location>
</feature>
<dbReference type="HOGENOM" id="CLU_457525_0_0_1"/>
<proteinExistence type="predicted"/>
<evidence type="ECO:0000259" key="6">
    <source>
        <dbReference type="PROSITE" id="PS50016"/>
    </source>
</evidence>
<evidence type="ECO:0000256" key="4">
    <source>
        <dbReference type="PROSITE-ProRule" id="PRU00175"/>
    </source>
</evidence>
<dbReference type="InterPro" id="IPR017907">
    <property type="entry name" value="Znf_RING_CS"/>
</dbReference>
<dbReference type="PANTHER" id="PTHR47776">
    <property type="entry name" value="F5A8.9 PROTEIN"/>
    <property type="match status" value="1"/>
</dbReference>
<dbReference type="InterPro" id="IPR001965">
    <property type="entry name" value="Znf_PHD"/>
</dbReference>
<dbReference type="SMART" id="SM00184">
    <property type="entry name" value="RING"/>
    <property type="match status" value="2"/>
</dbReference>
<feature type="compositionally biased region" description="Basic residues" evidence="5">
    <location>
        <begin position="381"/>
        <end position="390"/>
    </location>
</feature>
<dbReference type="Gene3D" id="3.30.40.10">
    <property type="entry name" value="Zinc/RING finger domain, C3HC4 (zinc finger)"/>
    <property type="match status" value="2"/>
</dbReference>
<evidence type="ECO:0000313" key="8">
    <source>
        <dbReference type="EMBL" id="EAR92090.2"/>
    </source>
</evidence>
<dbReference type="PROSITE" id="PS50089">
    <property type="entry name" value="ZF_RING_2"/>
    <property type="match status" value="1"/>
</dbReference>
<dbReference type="PANTHER" id="PTHR47776:SF2">
    <property type="entry name" value="RING-TYPE E3 UBIQUITIN TRANSFERASE BRCA1"/>
    <property type="match status" value="1"/>
</dbReference>
<evidence type="ECO:0000256" key="3">
    <source>
        <dbReference type="ARBA" id="ARBA00022833"/>
    </source>
</evidence>
<dbReference type="SUPFAM" id="SSF57850">
    <property type="entry name" value="RING/U-box"/>
    <property type="match status" value="1"/>
</dbReference>
<dbReference type="STRING" id="312017.Q234B3"/>
<gene>
    <name evidence="8" type="ORF">TTHERM_00106910</name>
</gene>
<dbReference type="SMART" id="SM00249">
    <property type="entry name" value="PHD"/>
    <property type="match status" value="1"/>
</dbReference>
<dbReference type="InterPro" id="IPR019787">
    <property type="entry name" value="Znf_PHD-finger"/>
</dbReference>
<name>Q234B3_TETTS</name>
<accession>Q234B3</accession>
<feature type="region of interest" description="Disordered" evidence="5">
    <location>
        <begin position="342"/>
        <end position="400"/>
    </location>
</feature>
<evidence type="ECO:0000259" key="7">
    <source>
        <dbReference type="PROSITE" id="PS50089"/>
    </source>
</evidence>
<dbReference type="InterPro" id="IPR013083">
    <property type="entry name" value="Znf_RING/FYVE/PHD"/>
</dbReference>
<dbReference type="InterPro" id="IPR001841">
    <property type="entry name" value="Znf_RING"/>
</dbReference>
<organism evidence="8 9">
    <name type="scientific">Tetrahymena thermophila (strain SB210)</name>
    <dbReference type="NCBI Taxonomy" id="312017"/>
    <lineage>
        <taxon>Eukaryota</taxon>
        <taxon>Sar</taxon>
        <taxon>Alveolata</taxon>
        <taxon>Ciliophora</taxon>
        <taxon>Intramacronucleata</taxon>
        <taxon>Oligohymenophorea</taxon>
        <taxon>Hymenostomatida</taxon>
        <taxon>Tetrahymenina</taxon>
        <taxon>Tetrahymenidae</taxon>
        <taxon>Tetrahymena</taxon>
    </lineage>
</organism>
<evidence type="ECO:0000256" key="5">
    <source>
        <dbReference type="SAM" id="MobiDB-lite"/>
    </source>
</evidence>
<feature type="compositionally biased region" description="Polar residues" evidence="5">
    <location>
        <begin position="1"/>
        <end position="26"/>
    </location>
</feature>
<feature type="domain" description="RING-type" evidence="7">
    <location>
        <begin position="413"/>
        <end position="453"/>
    </location>
</feature>
<dbReference type="SUPFAM" id="SSF57903">
    <property type="entry name" value="FYVE/PHD zinc finger"/>
    <property type="match status" value="1"/>
</dbReference>
<sequence>MRQLRNQRSQQDQGFSFQSNPLPSNNKFDKNQEESKCEQYCMSQRDIEGFNTDLNIFTAKYKVYENVDFSSPSFYKKKHILSDVQEKENEFLNQISDQKSQHSYGNNLDEYNIVKSSYSLNSHNSQKQQNQVYESERKPIFGPFTITQKEIFSNHNSKSKNQEQKSLYESIEYTRRNPFSFEKNQIQDNQISEIKNVPKKREMSVEQEYGQVVNKTKYNQTNKQQLNNNDFDFSDHKDKSHKNVFDDNQEYFGFKNMNQENKIYETPNNFEQKRKGKYRARIIDSSSAKQQNFNQNSNQSCTFKNLNKQIDLNNIIQNPSSKRRLTRSTNILHESFQKQIFQRQESLNQNKRMRNSNNKNEMKDERNQTCINKTKQEESKKLKKLVKNKRKSEGKNESLTQKQNLMSQQLKNCAICLGIPEDSIYGVVQCQHEFCIDCILQWSEVTNLCPMCRAEFSKIQKKNYNDLDYQEVITVEPKKQRINDDDEFYWEEVDSFLDDDGLDEVCYICETNQDENKLIICDHCGFRICHTYCDDELLDDQVPLEDWFCHECRQRSELFD</sequence>
<dbReference type="RefSeq" id="XP_001012335.2">
    <property type="nucleotide sequence ID" value="XM_001012335.3"/>
</dbReference>
<protein>
    <submittedName>
        <fullName evidence="8">C3HC4 type (RING finger) zinc finger protein</fullName>
    </submittedName>
</protein>
<dbReference type="KEGG" id="tet:TTHERM_00106910"/>
<dbReference type="eggNOG" id="KOG4430">
    <property type="taxonomic scope" value="Eukaryota"/>
</dbReference>
<dbReference type="PROSITE" id="PS00518">
    <property type="entry name" value="ZF_RING_1"/>
    <property type="match status" value="1"/>
</dbReference>